<evidence type="ECO:0000313" key="4">
    <source>
        <dbReference type="Proteomes" id="UP000231034"/>
    </source>
</evidence>
<evidence type="ECO:0000256" key="1">
    <source>
        <dbReference type="SAM" id="MobiDB-lite"/>
    </source>
</evidence>
<accession>A0A2M7Z4J9</accession>
<keyword evidence="2" id="KW-1133">Transmembrane helix</keyword>
<organism evidence="3 4">
    <name type="scientific">Candidatus Nealsonbacteria bacterium CG_4_9_14_3_um_filter_37_13</name>
    <dbReference type="NCBI Taxonomy" id="1974695"/>
    <lineage>
        <taxon>Bacteria</taxon>
        <taxon>Candidatus Nealsoniibacteriota</taxon>
    </lineage>
</organism>
<keyword evidence="2" id="KW-0472">Membrane</keyword>
<evidence type="ECO:0000256" key="2">
    <source>
        <dbReference type="SAM" id="Phobius"/>
    </source>
</evidence>
<evidence type="ECO:0000313" key="3">
    <source>
        <dbReference type="EMBL" id="PJA84086.1"/>
    </source>
</evidence>
<dbReference type="Proteomes" id="UP000231034">
    <property type="component" value="Unassembled WGS sequence"/>
</dbReference>
<feature type="region of interest" description="Disordered" evidence="1">
    <location>
        <begin position="20"/>
        <end position="43"/>
    </location>
</feature>
<sequence>MKKKELKALEKTIEPARELIQAGDSEKLKSENEKEKRETEERKSKFIEQLKKVGLAQKKAEAVYEAELKKAEYDRAKEELGKKMLAEGKNEAEIFQKLVLEEREILNQAKIETWPPKEKGIFKKGLDWWMRRGTATRLLISTGLVTGVVAVAGGFSAPAIALFAGQRYLRGAGAVLVAKLTGKGVDWAMEKNIKAKEETALSELKREFSLEKLKDVDKKYEKILEEIAGKRRKKLIVKAGVMAATGAGAAMGLGWLEGAYVGVPGKVPEVSPEAPPEEVTEAPTEVVPPAEEPVEPVEAPPAAEISGIETAQTQRGDSIWRMSERQLEARYGEKFTGLDEARKTYVIDAIKDKVAAEPEKFGLTDIDKIKIGQKVDFSSVFEDKTEIEGFFDRAGVLSQAQVESIEHNNQILKNWLVEHPGEELTSEKVEEILAKGKVVPPAEAVPPAAEEELAKLMERNEMENVKAIGLTPGEYDAIKDLEIGKLFDEIPESKDEAWKIFGGEVPDKSMDLPHHGIYGAGEFKRHIKLAEFIRSLLPEEAENIKKMTISQFLRMVGPRGTISP</sequence>
<dbReference type="EMBL" id="PFVR01000086">
    <property type="protein sequence ID" value="PJA84086.1"/>
    <property type="molecule type" value="Genomic_DNA"/>
</dbReference>
<keyword evidence="2" id="KW-0812">Transmembrane</keyword>
<protein>
    <submittedName>
        <fullName evidence="3">Uncharacterized protein</fullName>
    </submittedName>
</protein>
<proteinExistence type="predicted"/>
<feature type="compositionally biased region" description="Basic and acidic residues" evidence="1">
    <location>
        <begin position="24"/>
        <end position="43"/>
    </location>
</feature>
<reference evidence="4" key="1">
    <citation type="submission" date="2017-09" db="EMBL/GenBank/DDBJ databases">
        <title>Depth-based differentiation of microbial function through sediment-hosted aquifers and enrichment of novel symbionts in the deep terrestrial subsurface.</title>
        <authorList>
            <person name="Probst A.J."/>
            <person name="Ladd B."/>
            <person name="Jarett J.K."/>
            <person name="Geller-Mcgrath D.E."/>
            <person name="Sieber C.M.K."/>
            <person name="Emerson J.B."/>
            <person name="Anantharaman K."/>
            <person name="Thomas B.C."/>
            <person name="Malmstrom R."/>
            <person name="Stieglmeier M."/>
            <person name="Klingl A."/>
            <person name="Woyke T."/>
            <person name="Ryan C.M."/>
            <person name="Banfield J.F."/>
        </authorList>
    </citation>
    <scope>NUCLEOTIDE SEQUENCE [LARGE SCALE GENOMIC DNA]</scope>
</reference>
<name>A0A2M7Z4J9_9BACT</name>
<comment type="caution">
    <text evidence="3">The sequence shown here is derived from an EMBL/GenBank/DDBJ whole genome shotgun (WGS) entry which is preliminary data.</text>
</comment>
<gene>
    <name evidence="3" type="ORF">CO145_02425</name>
</gene>
<feature type="region of interest" description="Disordered" evidence="1">
    <location>
        <begin position="270"/>
        <end position="294"/>
    </location>
</feature>
<dbReference type="AlphaFoldDB" id="A0A2M7Z4J9"/>
<feature type="transmembrane region" description="Helical" evidence="2">
    <location>
        <begin position="138"/>
        <end position="164"/>
    </location>
</feature>